<gene>
    <name evidence="1" type="ORF">PsorP6_005552</name>
</gene>
<keyword evidence="2" id="KW-1185">Reference proteome</keyword>
<evidence type="ECO:0000313" key="2">
    <source>
        <dbReference type="Proteomes" id="UP001163321"/>
    </source>
</evidence>
<reference evidence="1 2" key="1">
    <citation type="journal article" date="2022" name="bioRxiv">
        <title>The genome of the oomycete Peronosclerospora sorghi, a cosmopolitan pathogen of maize and sorghum, is inflated with dispersed pseudogenes.</title>
        <authorList>
            <person name="Fletcher K."/>
            <person name="Martin F."/>
            <person name="Isakeit T."/>
            <person name="Cavanaugh K."/>
            <person name="Magill C."/>
            <person name="Michelmore R."/>
        </authorList>
    </citation>
    <scope>NUCLEOTIDE SEQUENCE [LARGE SCALE GENOMIC DNA]</scope>
    <source>
        <strain evidence="1">P6</strain>
    </source>
</reference>
<proteinExistence type="predicted"/>
<name>A0ACC0W671_9STRA</name>
<accession>A0ACC0W671</accession>
<dbReference type="EMBL" id="CM047583">
    <property type="protein sequence ID" value="KAI9914057.1"/>
    <property type="molecule type" value="Genomic_DNA"/>
</dbReference>
<sequence>MVIGGISEKRPTTFNSFGKESRDDKHREEQFKAMREDSQNLLDVMSISQQKTQECTEPLEDSPSLCLMRLVLHPEVDRAVTAFQKKYLGEEKKLYRIEMQMFTSRVKLGREEYIIIFEKDDPMKLSITCRIIGTALDPQTYCCAVFITDKNSHVRGRQEDPSGKHKAMISESQGKSQQGANFQKYTLGVVFSAPLVGRDVHGKYHPCQIGC</sequence>
<comment type="caution">
    <text evidence="1">The sequence shown here is derived from an EMBL/GenBank/DDBJ whole genome shotgun (WGS) entry which is preliminary data.</text>
</comment>
<dbReference type="Proteomes" id="UP001163321">
    <property type="component" value="Chromosome 4"/>
</dbReference>
<organism evidence="1 2">
    <name type="scientific">Peronosclerospora sorghi</name>
    <dbReference type="NCBI Taxonomy" id="230839"/>
    <lineage>
        <taxon>Eukaryota</taxon>
        <taxon>Sar</taxon>
        <taxon>Stramenopiles</taxon>
        <taxon>Oomycota</taxon>
        <taxon>Peronosporomycetes</taxon>
        <taxon>Peronosporales</taxon>
        <taxon>Peronosporaceae</taxon>
        <taxon>Peronosclerospora</taxon>
    </lineage>
</organism>
<protein>
    <submittedName>
        <fullName evidence="1">Uncharacterized protein</fullName>
    </submittedName>
</protein>
<evidence type="ECO:0000313" key="1">
    <source>
        <dbReference type="EMBL" id="KAI9914057.1"/>
    </source>
</evidence>